<keyword evidence="12 15" id="KW-0067">ATP-binding</keyword>
<dbReference type="EMBL" id="FNGO01000010">
    <property type="protein sequence ID" value="SDL85311.1"/>
    <property type="molecule type" value="Genomic_DNA"/>
</dbReference>
<dbReference type="InterPro" id="IPR024893">
    <property type="entry name" value="ATP_PRibTrfase_HisG_short"/>
</dbReference>
<gene>
    <name evidence="15" type="primary">hisG</name>
    <name evidence="17" type="ORF">SAMN04488692_11061</name>
</gene>
<evidence type="ECO:0000256" key="3">
    <source>
        <dbReference type="ARBA" id="ARBA00004667"/>
    </source>
</evidence>
<dbReference type="PANTHER" id="PTHR21403:SF8">
    <property type="entry name" value="ATP PHOSPHORIBOSYLTRANSFERASE"/>
    <property type="match status" value="1"/>
</dbReference>
<comment type="function">
    <text evidence="14 15">Catalyzes the condensation of ATP and 5-phosphoribose 1-diphosphate to form N'-(5'-phosphoribosyl)-ATP (PR-ATP). Has a crucial role in the pathway because the rate of histidine biosynthesis seems to be controlled primarily by regulation of HisG enzymatic activity.</text>
</comment>
<evidence type="ECO:0000256" key="13">
    <source>
        <dbReference type="ARBA" id="ARBA00023102"/>
    </source>
</evidence>
<keyword evidence="18" id="KW-1185">Reference proteome</keyword>
<dbReference type="NCBIfam" id="TIGR00070">
    <property type="entry name" value="hisG"/>
    <property type="match status" value="1"/>
</dbReference>
<sequence length="221" mass="24315">MSMESLKIAIPKGRLYDEVVKACLNTDLLDDSQNISKLSRELVQEVSGTGNLFLLAKPADVPAYVEHGAADIGFTGKDVIAEKERRLYELLDLEIGTCDLVVAVPNDMDVNTLEDIKDNTRVATSYPGIAEKFFRDKNIKAEIIELNGSVELAPQVDLADIIVDITSTGTTLRKNDLSPIAEILSSSVRLVVNEASYRTKATAIDRLSRQLEKYLKKTGDN</sequence>
<comment type="subcellular location">
    <subcellularLocation>
        <location evidence="2 15">Cytoplasm</location>
    </subcellularLocation>
</comment>
<dbReference type="Gene3D" id="3.40.190.10">
    <property type="entry name" value="Periplasmic binding protein-like II"/>
    <property type="match status" value="2"/>
</dbReference>
<evidence type="ECO:0000256" key="2">
    <source>
        <dbReference type="ARBA" id="ARBA00004496"/>
    </source>
</evidence>
<dbReference type="GO" id="GO:0005524">
    <property type="term" value="F:ATP binding"/>
    <property type="evidence" value="ECO:0007669"/>
    <property type="project" value="UniProtKB-KW"/>
</dbReference>
<organism evidence="17 18">
    <name type="scientific">Halarsenatibacter silvermanii</name>
    <dbReference type="NCBI Taxonomy" id="321763"/>
    <lineage>
        <taxon>Bacteria</taxon>
        <taxon>Bacillati</taxon>
        <taxon>Bacillota</taxon>
        <taxon>Clostridia</taxon>
        <taxon>Halanaerobiales</taxon>
        <taxon>Halarsenatibacteraceae</taxon>
        <taxon>Halarsenatibacter</taxon>
    </lineage>
</organism>
<accession>A0A1G9NG43</accession>
<dbReference type="PROSITE" id="PS01316">
    <property type="entry name" value="ATP_P_PHORIBOSYLTR"/>
    <property type="match status" value="1"/>
</dbReference>
<dbReference type="UniPathway" id="UPA00031">
    <property type="reaction ID" value="UER00006"/>
</dbReference>
<dbReference type="AlphaFoldDB" id="A0A1G9NG43"/>
<dbReference type="GO" id="GO:0003879">
    <property type="term" value="F:ATP phosphoribosyltransferase activity"/>
    <property type="evidence" value="ECO:0007669"/>
    <property type="project" value="UniProtKB-UniRule"/>
</dbReference>
<dbReference type="GO" id="GO:0005737">
    <property type="term" value="C:cytoplasm"/>
    <property type="evidence" value="ECO:0007669"/>
    <property type="project" value="UniProtKB-SubCell"/>
</dbReference>
<evidence type="ECO:0000256" key="6">
    <source>
        <dbReference type="ARBA" id="ARBA00020998"/>
    </source>
</evidence>
<evidence type="ECO:0000313" key="18">
    <source>
        <dbReference type="Proteomes" id="UP000199476"/>
    </source>
</evidence>
<evidence type="ECO:0000256" key="15">
    <source>
        <dbReference type="HAMAP-Rule" id="MF_01018"/>
    </source>
</evidence>
<comment type="similarity">
    <text evidence="4 15">Belongs to the ATP phosphoribosyltransferase family. Short subfamily.</text>
</comment>
<dbReference type="HAMAP" id="MF_01018">
    <property type="entry name" value="HisG_Short"/>
    <property type="match status" value="1"/>
</dbReference>
<dbReference type="Proteomes" id="UP000199476">
    <property type="component" value="Unassembled WGS sequence"/>
</dbReference>
<evidence type="ECO:0000256" key="4">
    <source>
        <dbReference type="ARBA" id="ARBA00009489"/>
    </source>
</evidence>
<dbReference type="InterPro" id="IPR018198">
    <property type="entry name" value="ATP_PRibTrfase_CS"/>
</dbReference>
<evidence type="ECO:0000256" key="1">
    <source>
        <dbReference type="ARBA" id="ARBA00000915"/>
    </source>
</evidence>
<evidence type="ECO:0000259" key="16">
    <source>
        <dbReference type="Pfam" id="PF01634"/>
    </source>
</evidence>
<evidence type="ECO:0000256" key="5">
    <source>
        <dbReference type="ARBA" id="ARBA00011946"/>
    </source>
</evidence>
<dbReference type="InterPro" id="IPR001348">
    <property type="entry name" value="ATP_PRibTrfase_HisG"/>
</dbReference>
<comment type="subunit">
    <text evidence="15">Heteromultimer composed of HisG and HisZ subunits.</text>
</comment>
<dbReference type="STRING" id="321763.SAMN04488692_11061"/>
<keyword evidence="7 15" id="KW-0963">Cytoplasm</keyword>
<keyword evidence="9 15" id="KW-0328">Glycosyltransferase</keyword>
<comment type="catalytic activity">
    <reaction evidence="1 15">
        <text>1-(5-phospho-beta-D-ribosyl)-ATP + diphosphate = 5-phospho-alpha-D-ribose 1-diphosphate + ATP</text>
        <dbReference type="Rhea" id="RHEA:18473"/>
        <dbReference type="ChEBI" id="CHEBI:30616"/>
        <dbReference type="ChEBI" id="CHEBI:33019"/>
        <dbReference type="ChEBI" id="CHEBI:58017"/>
        <dbReference type="ChEBI" id="CHEBI:73183"/>
        <dbReference type="EC" id="2.4.2.17"/>
    </reaction>
</comment>
<comment type="pathway">
    <text evidence="3 15">Amino-acid biosynthesis; L-histidine biosynthesis; L-histidine from 5-phospho-alpha-D-ribose 1-diphosphate: step 1/9.</text>
</comment>
<dbReference type="EC" id="2.4.2.17" evidence="5 15"/>
<evidence type="ECO:0000256" key="8">
    <source>
        <dbReference type="ARBA" id="ARBA00022605"/>
    </source>
</evidence>
<keyword evidence="8 15" id="KW-0028">Amino-acid biosynthesis</keyword>
<reference evidence="17 18" key="1">
    <citation type="submission" date="2016-10" db="EMBL/GenBank/DDBJ databases">
        <authorList>
            <person name="de Groot N.N."/>
        </authorList>
    </citation>
    <scope>NUCLEOTIDE SEQUENCE [LARGE SCALE GENOMIC DNA]</scope>
    <source>
        <strain evidence="17 18">SLAS-1</strain>
    </source>
</reference>
<protein>
    <recommendedName>
        <fullName evidence="6 15">ATP phosphoribosyltransferase</fullName>
        <shortName evidence="15">ATP-PRT</shortName>
        <shortName evidence="15">ATP-PRTase</shortName>
        <ecNumber evidence="5 15">2.4.2.17</ecNumber>
    </recommendedName>
</protein>
<evidence type="ECO:0000313" key="17">
    <source>
        <dbReference type="EMBL" id="SDL85311.1"/>
    </source>
</evidence>
<dbReference type="InterPro" id="IPR013820">
    <property type="entry name" value="ATP_PRibTrfase_cat"/>
</dbReference>
<keyword evidence="13 15" id="KW-0368">Histidine biosynthesis</keyword>
<evidence type="ECO:0000256" key="12">
    <source>
        <dbReference type="ARBA" id="ARBA00022840"/>
    </source>
</evidence>
<name>A0A1G9NG43_9FIRM</name>
<evidence type="ECO:0000256" key="14">
    <source>
        <dbReference type="ARBA" id="ARBA00024861"/>
    </source>
</evidence>
<dbReference type="PANTHER" id="PTHR21403">
    <property type="entry name" value="ATP PHOSPHORIBOSYLTRANSFERASE ATP-PRTASE"/>
    <property type="match status" value="1"/>
</dbReference>
<dbReference type="CDD" id="cd13595">
    <property type="entry name" value="PBP2_HisGs"/>
    <property type="match status" value="1"/>
</dbReference>
<keyword evidence="10 15" id="KW-0808">Transferase</keyword>
<dbReference type="GO" id="GO:0000105">
    <property type="term" value="P:L-histidine biosynthetic process"/>
    <property type="evidence" value="ECO:0007669"/>
    <property type="project" value="UniProtKB-UniRule"/>
</dbReference>
<dbReference type="FunFam" id="3.40.190.10:FF:000008">
    <property type="entry name" value="ATP phosphoribosyltransferase"/>
    <property type="match status" value="1"/>
</dbReference>
<evidence type="ECO:0000256" key="7">
    <source>
        <dbReference type="ARBA" id="ARBA00022490"/>
    </source>
</evidence>
<keyword evidence="11 15" id="KW-0547">Nucleotide-binding</keyword>
<evidence type="ECO:0000256" key="11">
    <source>
        <dbReference type="ARBA" id="ARBA00022741"/>
    </source>
</evidence>
<proteinExistence type="inferred from homology"/>
<comment type="domain">
    <text evidence="15">Lacks the C-terminal regulatory region which is replaced by HisZ.</text>
</comment>
<evidence type="ECO:0000256" key="9">
    <source>
        <dbReference type="ARBA" id="ARBA00022676"/>
    </source>
</evidence>
<dbReference type="Pfam" id="PF01634">
    <property type="entry name" value="HisG"/>
    <property type="match status" value="1"/>
</dbReference>
<dbReference type="SUPFAM" id="SSF53850">
    <property type="entry name" value="Periplasmic binding protein-like II"/>
    <property type="match status" value="1"/>
</dbReference>
<feature type="domain" description="ATP phosphoribosyltransferase catalytic" evidence="16">
    <location>
        <begin position="57"/>
        <end position="212"/>
    </location>
</feature>
<evidence type="ECO:0000256" key="10">
    <source>
        <dbReference type="ARBA" id="ARBA00022679"/>
    </source>
</evidence>